<dbReference type="PANTHER" id="PTHR24171">
    <property type="entry name" value="ANKYRIN REPEAT DOMAIN-CONTAINING PROTEIN 39-RELATED"/>
    <property type="match status" value="1"/>
</dbReference>
<keyword evidence="1" id="KW-0677">Repeat</keyword>
<evidence type="ECO:0000256" key="2">
    <source>
        <dbReference type="ARBA" id="ARBA00023043"/>
    </source>
</evidence>
<proteinExistence type="predicted"/>
<evidence type="ECO:0000313" key="6">
    <source>
        <dbReference type="Proteomes" id="UP000011087"/>
    </source>
</evidence>
<reference evidence="4 6" key="1">
    <citation type="journal article" date="2012" name="Nature">
        <title>Algal genomes reveal evolutionary mosaicism and the fate of nucleomorphs.</title>
        <authorList>
            <consortium name="DOE Joint Genome Institute"/>
            <person name="Curtis B.A."/>
            <person name="Tanifuji G."/>
            <person name="Burki F."/>
            <person name="Gruber A."/>
            <person name="Irimia M."/>
            <person name="Maruyama S."/>
            <person name="Arias M.C."/>
            <person name="Ball S.G."/>
            <person name="Gile G.H."/>
            <person name="Hirakawa Y."/>
            <person name="Hopkins J.F."/>
            <person name="Kuo A."/>
            <person name="Rensing S.A."/>
            <person name="Schmutz J."/>
            <person name="Symeonidi A."/>
            <person name="Elias M."/>
            <person name="Eveleigh R.J."/>
            <person name="Herman E.K."/>
            <person name="Klute M.J."/>
            <person name="Nakayama T."/>
            <person name="Obornik M."/>
            <person name="Reyes-Prieto A."/>
            <person name="Armbrust E.V."/>
            <person name="Aves S.J."/>
            <person name="Beiko R.G."/>
            <person name="Coutinho P."/>
            <person name="Dacks J.B."/>
            <person name="Durnford D.G."/>
            <person name="Fast N.M."/>
            <person name="Green B.R."/>
            <person name="Grisdale C.J."/>
            <person name="Hempel F."/>
            <person name="Henrissat B."/>
            <person name="Hoppner M.P."/>
            <person name="Ishida K."/>
            <person name="Kim E."/>
            <person name="Koreny L."/>
            <person name="Kroth P.G."/>
            <person name="Liu Y."/>
            <person name="Malik S.B."/>
            <person name="Maier U.G."/>
            <person name="McRose D."/>
            <person name="Mock T."/>
            <person name="Neilson J.A."/>
            <person name="Onodera N.T."/>
            <person name="Poole A.M."/>
            <person name="Pritham E.J."/>
            <person name="Richards T.A."/>
            <person name="Rocap G."/>
            <person name="Roy S.W."/>
            <person name="Sarai C."/>
            <person name="Schaack S."/>
            <person name="Shirato S."/>
            <person name="Slamovits C.H."/>
            <person name="Spencer D.F."/>
            <person name="Suzuki S."/>
            <person name="Worden A.Z."/>
            <person name="Zauner S."/>
            <person name="Barry K."/>
            <person name="Bell C."/>
            <person name="Bharti A.K."/>
            <person name="Crow J.A."/>
            <person name="Grimwood J."/>
            <person name="Kramer R."/>
            <person name="Lindquist E."/>
            <person name="Lucas S."/>
            <person name="Salamov A."/>
            <person name="McFadden G.I."/>
            <person name="Lane C.E."/>
            <person name="Keeling P.J."/>
            <person name="Gray M.W."/>
            <person name="Grigoriev I.V."/>
            <person name="Archibald J.M."/>
        </authorList>
    </citation>
    <scope>NUCLEOTIDE SEQUENCE</scope>
    <source>
        <strain evidence="4 6">CCMP2712</strain>
    </source>
</reference>
<reference evidence="6" key="2">
    <citation type="submission" date="2012-11" db="EMBL/GenBank/DDBJ databases">
        <authorList>
            <person name="Kuo A."/>
            <person name="Curtis B.A."/>
            <person name="Tanifuji G."/>
            <person name="Burki F."/>
            <person name="Gruber A."/>
            <person name="Irimia M."/>
            <person name="Maruyama S."/>
            <person name="Arias M.C."/>
            <person name="Ball S.G."/>
            <person name="Gile G.H."/>
            <person name="Hirakawa Y."/>
            <person name="Hopkins J.F."/>
            <person name="Rensing S.A."/>
            <person name="Schmutz J."/>
            <person name="Symeonidi A."/>
            <person name="Elias M."/>
            <person name="Eveleigh R.J."/>
            <person name="Herman E.K."/>
            <person name="Klute M.J."/>
            <person name="Nakayama T."/>
            <person name="Obornik M."/>
            <person name="Reyes-Prieto A."/>
            <person name="Armbrust E.V."/>
            <person name="Aves S.J."/>
            <person name="Beiko R.G."/>
            <person name="Coutinho P."/>
            <person name="Dacks J.B."/>
            <person name="Durnford D.G."/>
            <person name="Fast N.M."/>
            <person name="Green B.R."/>
            <person name="Grisdale C."/>
            <person name="Hempe F."/>
            <person name="Henrissat B."/>
            <person name="Hoppner M.P."/>
            <person name="Ishida K.-I."/>
            <person name="Kim E."/>
            <person name="Koreny L."/>
            <person name="Kroth P.G."/>
            <person name="Liu Y."/>
            <person name="Malik S.-B."/>
            <person name="Maier U.G."/>
            <person name="McRose D."/>
            <person name="Mock T."/>
            <person name="Neilson J.A."/>
            <person name="Onodera N.T."/>
            <person name="Poole A.M."/>
            <person name="Pritham E.J."/>
            <person name="Richards T.A."/>
            <person name="Rocap G."/>
            <person name="Roy S.W."/>
            <person name="Sarai C."/>
            <person name="Schaack S."/>
            <person name="Shirato S."/>
            <person name="Slamovits C.H."/>
            <person name="Spencer D.F."/>
            <person name="Suzuki S."/>
            <person name="Worden A.Z."/>
            <person name="Zauner S."/>
            <person name="Barry K."/>
            <person name="Bell C."/>
            <person name="Bharti A.K."/>
            <person name="Crow J.A."/>
            <person name="Grimwood J."/>
            <person name="Kramer R."/>
            <person name="Lindquist E."/>
            <person name="Lucas S."/>
            <person name="Salamov A."/>
            <person name="McFadden G.I."/>
            <person name="Lane C.E."/>
            <person name="Keeling P.J."/>
            <person name="Gray M.W."/>
            <person name="Grigoriev I.V."/>
            <person name="Archibald J.M."/>
        </authorList>
    </citation>
    <scope>NUCLEOTIDE SEQUENCE</scope>
    <source>
        <strain evidence="6">CCMP2712</strain>
    </source>
</reference>
<sequence>VRILVNGQADINYTNSRKETALHFAAQKNRMECLKILMKERPNLDIQNISDEHLRTPLHLAAQGGHGIIVEYLLQHHCKIDAADDQGQTALHKAAYADKNLVVRILLNAGADTTVKDQNGKTA</sequence>
<evidence type="ECO:0000313" key="5">
    <source>
        <dbReference type="EnsemblProtists" id="EKX44141"/>
    </source>
</evidence>
<evidence type="ECO:0000313" key="4">
    <source>
        <dbReference type="EMBL" id="EKX44141.1"/>
    </source>
</evidence>
<dbReference type="Gene3D" id="1.25.40.20">
    <property type="entry name" value="Ankyrin repeat-containing domain"/>
    <property type="match status" value="3"/>
</dbReference>
<evidence type="ECO:0000256" key="3">
    <source>
        <dbReference type="PROSITE-ProRule" id="PRU00023"/>
    </source>
</evidence>
<dbReference type="GeneID" id="17300799"/>
<feature type="non-terminal residue" evidence="4">
    <location>
        <position position="1"/>
    </location>
</feature>
<keyword evidence="2 3" id="KW-0040">ANK repeat</keyword>
<dbReference type="SMART" id="SM00248">
    <property type="entry name" value="ANK"/>
    <property type="match status" value="3"/>
</dbReference>
<feature type="repeat" description="ANK" evidence="3">
    <location>
        <begin position="86"/>
        <end position="118"/>
    </location>
</feature>
<protein>
    <submittedName>
        <fullName evidence="4 5">Uncharacterized protein</fullName>
    </submittedName>
</protein>
<name>L1J6J3_GUITC</name>
<dbReference type="PaxDb" id="55529-EKX44141"/>
<dbReference type="RefSeq" id="XP_005831121.1">
    <property type="nucleotide sequence ID" value="XM_005831064.1"/>
</dbReference>
<dbReference type="HOGENOM" id="CLU_000134_18_9_1"/>
<dbReference type="Pfam" id="PF00023">
    <property type="entry name" value="Ank"/>
    <property type="match status" value="1"/>
</dbReference>
<dbReference type="OMA" id="SASECWH"/>
<dbReference type="OrthoDB" id="20052at2759"/>
<dbReference type="InterPro" id="IPR002110">
    <property type="entry name" value="Ankyrin_rpt"/>
</dbReference>
<feature type="repeat" description="ANK" evidence="3">
    <location>
        <begin position="17"/>
        <end position="49"/>
    </location>
</feature>
<dbReference type="Pfam" id="PF12796">
    <property type="entry name" value="Ank_2"/>
    <property type="match status" value="1"/>
</dbReference>
<feature type="non-terminal residue" evidence="4">
    <location>
        <position position="123"/>
    </location>
</feature>
<dbReference type="EnsemblProtists" id="EKX44141">
    <property type="protein sequence ID" value="EKX44141"/>
    <property type="gene ID" value="GUITHDRAFT_56046"/>
</dbReference>
<dbReference type="PROSITE" id="PS50088">
    <property type="entry name" value="ANK_REPEAT"/>
    <property type="match status" value="3"/>
</dbReference>
<feature type="repeat" description="ANK" evidence="3">
    <location>
        <begin position="53"/>
        <end position="85"/>
    </location>
</feature>
<dbReference type="PROSITE" id="PS50297">
    <property type="entry name" value="ANK_REP_REGION"/>
    <property type="match status" value="3"/>
</dbReference>
<dbReference type="AlphaFoldDB" id="L1J6J3"/>
<gene>
    <name evidence="4" type="ORF">GUITHDRAFT_56046</name>
</gene>
<dbReference type="STRING" id="905079.L1J6J3"/>
<keyword evidence="6" id="KW-1185">Reference proteome</keyword>
<reference evidence="5" key="3">
    <citation type="submission" date="2015-06" db="UniProtKB">
        <authorList>
            <consortium name="EnsemblProtists"/>
        </authorList>
    </citation>
    <scope>IDENTIFICATION</scope>
</reference>
<organism evidence="4">
    <name type="scientific">Guillardia theta (strain CCMP2712)</name>
    <name type="common">Cryptophyte</name>
    <dbReference type="NCBI Taxonomy" id="905079"/>
    <lineage>
        <taxon>Eukaryota</taxon>
        <taxon>Cryptophyceae</taxon>
        <taxon>Pyrenomonadales</taxon>
        <taxon>Geminigeraceae</taxon>
        <taxon>Guillardia</taxon>
    </lineage>
</organism>
<evidence type="ECO:0000256" key="1">
    <source>
        <dbReference type="ARBA" id="ARBA00022737"/>
    </source>
</evidence>
<dbReference type="KEGG" id="gtt:GUITHDRAFT_56046"/>
<dbReference type="InterPro" id="IPR036770">
    <property type="entry name" value="Ankyrin_rpt-contain_sf"/>
</dbReference>
<dbReference type="EMBL" id="JH993006">
    <property type="protein sequence ID" value="EKX44141.1"/>
    <property type="molecule type" value="Genomic_DNA"/>
</dbReference>
<dbReference type="PRINTS" id="PR01415">
    <property type="entry name" value="ANKYRIN"/>
</dbReference>
<dbReference type="Proteomes" id="UP000011087">
    <property type="component" value="Unassembled WGS sequence"/>
</dbReference>
<dbReference type="eggNOG" id="KOG4412">
    <property type="taxonomic scope" value="Eukaryota"/>
</dbReference>
<accession>L1J6J3</accession>
<dbReference type="SUPFAM" id="SSF48403">
    <property type="entry name" value="Ankyrin repeat"/>
    <property type="match status" value="1"/>
</dbReference>